<dbReference type="PROSITE" id="PS50227">
    <property type="entry name" value="G_PROTEIN_RECEP_F2_3"/>
    <property type="match status" value="1"/>
</dbReference>
<evidence type="ECO:0000256" key="1">
    <source>
        <dbReference type="SAM" id="Phobius"/>
    </source>
</evidence>
<dbReference type="PANTHER" id="PTHR45620">
    <property type="entry name" value="PDF RECEPTOR-LIKE PROTEIN-RELATED"/>
    <property type="match status" value="1"/>
</dbReference>
<feature type="domain" description="G-protein coupled receptors family 2 profile 1" evidence="2">
    <location>
        <begin position="1"/>
        <end position="76"/>
    </location>
</feature>
<dbReference type="InterPro" id="IPR001879">
    <property type="entry name" value="GPCR_2_extracellular_dom"/>
</dbReference>
<feature type="transmembrane region" description="Helical" evidence="1">
    <location>
        <begin position="89"/>
        <end position="109"/>
    </location>
</feature>
<keyword evidence="1" id="KW-0812">Transmembrane</keyword>
<dbReference type="GO" id="GO:0008528">
    <property type="term" value="F:G protein-coupled peptide receptor activity"/>
    <property type="evidence" value="ECO:0007669"/>
    <property type="project" value="TreeGrafter"/>
</dbReference>
<gene>
    <name evidence="3" type="ORF">RN001_011957</name>
</gene>
<evidence type="ECO:0000259" key="2">
    <source>
        <dbReference type="PROSITE" id="PS50227"/>
    </source>
</evidence>
<dbReference type="InterPro" id="IPR017983">
    <property type="entry name" value="GPCR_2_secretin-like_CS"/>
</dbReference>
<reference evidence="4" key="1">
    <citation type="submission" date="2023-01" db="EMBL/GenBank/DDBJ databases">
        <title>Key to firefly adult light organ development and bioluminescence: homeobox transcription factors regulate luciferase expression and transportation to peroxisome.</title>
        <authorList>
            <person name="Fu X."/>
        </authorList>
    </citation>
    <scope>NUCLEOTIDE SEQUENCE [LARGE SCALE GENOMIC DNA]</scope>
</reference>
<name>A0AAN7SPA7_9COLE</name>
<dbReference type="InterPro" id="IPR036445">
    <property type="entry name" value="GPCR_2_extracell_dom_sf"/>
</dbReference>
<dbReference type="AlphaFoldDB" id="A0AAN7SPA7"/>
<dbReference type="GO" id="GO:0005886">
    <property type="term" value="C:plasma membrane"/>
    <property type="evidence" value="ECO:0007669"/>
    <property type="project" value="TreeGrafter"/>
</dbReference>
<dbReference type="Pfam" id="PF02793">
    <property type="entry name" value="HRM"/>
    <property type="match status" value="1"/>
</dbReference>
<dbReference type="SUPFAM" id="SSF111418">
    <property type="entry name" value="Hormone receptor domain"/>
    <property type="match status" value="1"/>
</dbReference>
<accession>A0AAN7SPA7</accession>
<proteinExistence type="predicted"/>
<sequence length="110" mass="12427">MDSEEASLYCPGVFDGWVCWPDTAAGESASHPCPGFIVGFDPERTAYRKCEENGEWFFHTVFNKTWSNYTTCVNLEELSFRQTIITVHLVGYSISLVALIISLGILTYFK</sequence>
<dbReference type="Gene3D" id="4.10.1240.10">
    <property type="entry name" value="GPCR, family 2, extracellular hormone receptor domain"/>
    <property type="match status" value="1"/>
</dbReference>
<keyword evidence="4" id="KW-1185">Reference proteome</keyword>
<dbReference type="SMART" id="SM00008">
    <property type="entry name" value="HormR"/>
    <property type="match status" value="1"/>
</dbReference>
<protein>
    <recommendedName>
        <fullName evidence="2">G-protein coupled receptors family 2 profile 1 domain-containing protein</fullName>
    </recommendedName>
</protein>
<organism evidence="3 4">
    <name type="scientific">Aquatica leii</name>
    <dbReference type="NCBI Taxonomy" id="1421715"/>
    <lineage>
        <taxon>Eukaryota</taxon>
        <taxon>Metazoa</taxon>
        <taxon>Ecdysozoa</taxon>
        <taxon>Arthropoda</taxon>
        <taxon>Hexapoda</taxon>
        <taxon>Insecta</taxon>
        <taxon>Pterygota</taxon>
        <taxon>Neoptera</taxon>
        <taxon>Endopterygota</taxon>
        <taxon>Coleoptera</taxon>
        <taxon>Polyphaga</taxon>
        <taxon>Elateriformia</taxon>
        <taxon>Elateroidea</taxon>
        <taxon>Lampyridae</taxon>
        <taxon>Luciolinae</taxon>
        <taxon>Aquatica</taxon>
    </lineage>
</organism>
<keyword evidence="1" id="KW-0472">Membrane</keyword>
<dbReference type="PROSITE" id="PS00649">
    <property type="entry name" value="G_PROTEIN_RECEP_F2_1"/>
    <property type="match status" value="1"/>
</dbReference>
<dbReference type="Proteomes" id="UP001353858">
    <property type="component" value="Unassembled WGS sequence"/>
</dbReference>
<evidence type="ECO:0000313" key="3">
    <source>
        <dbReference type="EMBL" id="KAK4875535.1"/>
    </source>
</evidence>
<evidence type="ECO:0000313" key="4">
    <source>
        <dbReference type="Proteomes" id="UP001353858"/>
    </source>
</evidence>
<dbReference type="InterPro" id="IPR050332">
    <property type="entry name" value="GPCR_2"/>
</dbReference>
<dbReference type="GO" id="GO:0007188">
    <property type="term" value="P:adenylate cyclase-modulating G protein-coupled receptor signaling pathway"/>
    <property type="evidence" value="ECO:0007669"/>
    <property type="project" value="TreeGrafter"/>
</dbReference>
<dbReference type="PANTHER" id="PTHR45620:SF32">
    <property type="entry name" value="DIURETIC HORMONE 31 RECEPTOR, ISOFORM C"/>
    <property type="match status" value="1"/>
</dbReference>
<comment type="caution">
    <text evidence="3">The sequence shown here is derived from an EMBL/GenBank/DDBJ whole genome shotgun (WGS) entry which is preliminary data.</text>
</comment>
<dbReference type="EMBL" id="JARPUR010000005">
    <property type="protein sequence ID" value="KAK4875535.1"/>
    <property type="molecule type" value="Genomic_DNA"/>
</dbReference>
<keyword evidence="1" id="KW-1133">Transmembrane helix</keyword>